<dbReference type="GO" id="GO:0003714">
    <property type="term" value="F:transcription corepressor activity"/>
    <property type="evidence" value="ECO:0007669"/>
    <property type="project" value="InterPro"/>
</dbReference>
<keyword evidence="4" id="KW-0862">Zinc</keyword>
<sequence length="512" mass="58643">MQERRFLELITMAYELRDRQRNKAYKEISASNSEEESDSVHDDPDFYRPVIRQRRQPQLVAVPVVDPNMNAAAESATRRRPGRPPRNAAPAPEPSQVTFMQFPRRKRKRRARLLLQRPSGEDKRTVLAWMIDMELIKENQLVLYMDKVVEKITLHGLITRAGILCSCCEKVVTASDFEVHAQSHKRGEPYKQIFLQNGRSLFQYLVKAWYDGIDDIGPSMLENFELGKDASDKSDDACIVCADGGDLICCKNCPSTFHFSCLKLERVPEGDWLCPYCVCKHCELSEGIPEDFSKCILCGKKYHLACYVLNEFNLNTNCKQFCGQDCEEVYEKMQKMMGAKNELGEGSKLNRIDFRGFCTAVLEKDDEIICAASLRLHGKKMVEMPFVATDRNYRRKGMMKKLLVAIESAMYFMEVENLVLPSAQKVVTMWINKFHFSRTIPKFLEQDVVRSNMLMFPQSVKLHKSLVSSITAMEIDQVGDNEGKAPESSSKKVLPFDLNLVSPEENEDVIMM</sequence>
<dbReference type="Pfam" id="PF00628">
    <property type="entry name" value="PHD"/>
    <property type="match status" value="1"/>
</dbReference>
<dbReference type="PROSITE" id="PS50016">
    <property type="entry name" value="ZF_PHD_2"/>
    <property type="match status" value="1"/>
</dbReference>
<dbReference type="InterPro" id="IPR001965">
    <property type="entry name" value="Znf_PHD"/>
</dbReference>
<dbReference type="InterPro" id="IPR056511">
    <property type="entry name" value="IDM1_C"/>
</dbReference>
<evidence type="ECO:0000313" key="10">
    <source>
        <dbReference type="Proteomes" id="UP001187192"/>
    </source>
</evidence>
<evidence type="ECO:0000259" key="8">
    <source>
        <dbReference type="PROSITE" id="PS50016"/>
    </source>
</evidence>
<dbReference type="GO" id="GO:0005634">
    <property type="term" value="C:nucleus"/>
    <property type="evidence" value="ECO:0007669"/>
    <property type="project" value="UniProtKB-SubCell"/>
</dbReference>
<dbReference type="SUPFAM" id="SSF57903">
    <property type="entry name" value="FYVE/PHD zinc finger"/>
    <property type="match status" value="1"/>
</dbReference>
<dbReference type="Proteomes" id="UP001187192">
    <property type="component" value="Unassembled WGS sequence"/>
</dbReference>
<evidence type="ECO:0000256" key="5">
    <source>
        <dbReference type="ARBA" id="ARBA00023242"/>
    </source>
</evidence>
<comment type="subcellular location">
    <subcellularLocation>
        <location evidence="1">Nucleus</location>
    </subcellularLocation>
</comment>
<evidence type="ECO:0000313" key="9">
    <source>
        <dbReference type="EMBL" id="GMN30987.1"/>
    </source>
</evidence>
<dbReference type="Gene3D" id="3.30.40.10">
    <property type="entry name" value="Zinc/RING finger domain, C3HC4 (zinc finger)"/>
    <property type="match status" value="1"/>
</dbReference>
<dbReference type="SMART" id="SM00249">
    <property type="entry name" value="PHD"/>
    <property type="match status" value="2"/>
</dbReference>
<accession>A0AA88CV50</accession>
<keyword evidence="5" id="KW-0539">Nucleus</keyword>
<dbReference type="InterPro" id="IPR042163">
    <property type="entry name" value="PHF12"/>
</dbReference>
<gene>
    <name evidence="9" type="ORF">TIFTF001_003055</name>
</gene>
<dbReference type="InterPro" id="IPR016181">
    <property type="entry name" value="Acyl_CoA_acyltransferase"/>
</dbReference>
<proteinExistence type="predicted"/>
<dbReference type="Pfam" id="PF16135">
    <property type="entry name" value="TDBD"/>
    <property type="match status" value="1"/>
</dbReference>
<evidence type="ECO:0000256" key="6">
    <source>
        <dbReference type="PROSITE-ProRule" id="PRU00146"/>
    </source>
</evidence>
<evidence type="ECO:0000256" key="2">
    <source>
        <dbReference type="ARBA" id="ARBA00022723"/>
    </source>
</evidence>
<dbReference type="AlphaFoldDB" id="A0AA88CV50"/>
<evidence type="ECO:0000256" key="1">
    <source>
        <dbReference type="ARBA" id="ARBA00004123"/>
    </source>
</evidence>
<organism evidence="9 10">
    <name type="scientific">Ficus carica</name>
    <name type="common">Common fig</name>
    <dbReference type="NCBI Taxonomy" id="3494"/>
    <lineage>
        <taxon>Eukaryota</taxon>
        <taxon>Viridiplantae</taxon>
        <taxon>Streptophyta</taxon>
        <taxon>Embryophyta</taxon>
        <taxon>Tracheophyta</taxon>
        <taxon>Spermatophyta</taxon>
        <taxon>Magnoliopsida</taxon>
        <taxon>eudicotyledons</taxon>
        <taxon>Gunneridae</taxon>
        <taxon>Pentapetalae</taxon>
        <taxon>rosids</taxon>
        <taxon>fabids</taxon>
        <taxon>Rosales</taxon>
        <taxon>Moraceae</taxon>
        <taxon>Ficeae</taxon>
        <taxon>Ficus</taxon>
    </lineage>
</organism>
<feature type="region of interest" description="Disordered" evidence="7">
    <location>
        <begin position="73"/>
        <end position="95"/>
    </location>
</feature>
<feature type="region of interest" description="Disordered" evidence="7">
    <location>
        <begin position="26"/>
        <end position="45"/>
    </location>
</feature>
<name>A0AA88CV50_FICCA</name>
<keyword evidence="3 6" id="KW-0863">Zinc-finger</keyword>
<dbReference type="PANTHER" id="PTHR46309:SF5">
    <property type="entry name" value="GNAT FAMILY ACETYLTRANSFERASE"/>
    <property type="match status" value="1"/>
</dbReference>
<protein>
    <recommendedName>
        <fullName evidence="8">PHD-type domain-containing protein</fullName>
    </recommendedName>
</protein>
<dbReference type="Gene3D" id="3.40.630.30">
    <property type="match status" value="1"/>
</dbReference>
<keyword evidence="2" id="KW-0479">Metal-binding</keyword>
<reference evidence="9" key="1">
    <citation type="submission" date="2023-07" db="EMBL/GenBank/DDBJ databases">
        <title>draft genome sequence of fig (Ficus carica).</title>
        <authorList>
            <person name="Takahashi T."/>
            <person name="Nishimura K."/>
        </authorList>
    </citation>
    <scope>NUCLEOTIDE SEQUENCE</scope>
</reference>
<dbReference type="PANTHER" id="PTHR46309">
    <property type="entry name" value="PHD FINGER PROTEIN 12"/>
    <property type="match status" value="1"/>
</dbReference>
<dbReference type="InterPro" id="IPR011011">
    <property type="entry name" value="Znf_FYVE_PHD"/>
</dbReference>
<dbReference type="InterPro" id="IPR019786">
    <property type="entry name" value="Zinc_finger_PHD-type_CS"/>
</dbReference>
<dbReference type="InterPro" id="IPR019787">
    <property type="entry name" value="Znf_PHD-finger"/>
</dbReference>
<dbReference type="InterPro" id="IPR032308">
    <property type="entry name" value="TDBD"/>
</dbReference>
<evidence type="ECO:0000256" key="3">
    <source>
        <dbReference type="ARBA" id="ARBA00022771"/>
    </source>
</evidence>
<dbReference type="GO" id="GO:0008270">
    <property type="term" value="F:zinc ion binding"/>
    <property type="evidence" value="ECO:0007669"/>
    <property type="project" value="UniProtKB-KW"/>
</dbReference>
<feature type="domain" description="PHD-type" evidence="8">
    <location>
        <begin position="235"/>
        <end position="280"/>
    </location>
</feature>
<dbReference type="InterPro" id="IPR013083">
    <property type="entry name" value="Znf_RING/FYVE/PHD"/>
</dbReference>
<evidence type="ECO:0000256" key="4">
    <source>
        <dbReference type="ARBA" id="ARBA00022833"/>
    </source>
</evidence>
<dbReference type="Pfam" id="PF23209">
    <property type="entry name" value="IDM1_C"/>
    <property type="match status" value="1"/>
</dbReference>
<dbReference type="EMBL" id="BTGU01000003">
    <property type="protein sequence ID" value="GMN30987.1"/>
    <property type="molecule type" value="Genomic_DNA"/>
</dbReference>
<dbReference type="GO" id="GO:0006357">
    <property type="term" value="P:regulation of transcription by RNA polymerase II"/>
    <property type="evidence" value="ECO:0007669"/>
    <property type="project" value="TreeGrafter"/>
</dbReference>
<dbReference type="CDD" id="cd04301">
    <property type="entry name" value="NAT_SF"/>
    <property type="match status" value="1"/>
</dbReference>
<comment type="caution">
    <text evidence="9">The sequence shown here is derived from an EMBL/GenBank/DDBJ whole genome shotgun (WGS) entry which is preliminary data.</text>
</comment>
<dbReference type="SUPFAM" id="SSF55729">
    <property type="entry name" value="Acyl-CoA N-acyltransferases (Nat)"/>
    <property type="match status" value="1"/>
</dbReference>
<dbReference type="PROSITE" id="PS01359">
    <property type="entry name" value="ZF_PHD_1"/>
    <property type="match status" value="1"/>
</dbReference>
<evidence type="ECO:0000256" key="7">
    <source>
        <dbReference type="SAM" id="MobiDB-lite"/>
    </source>
</evidence>
<keyword evidence="10" id="KW-1185">Reference proteome</keyword>